<sequence>MVRIRNLYFGYSKRVPLFQDLSLTLERGRIYGLLGKNGAGKSTLLKNIVGLAFPVAGSCEVLGQPAARRLPSVLADLFFLPEEVDVPTVTAARFVEHTAGFYPKFDHEALARYLSEFEVPAHAVLSALSFGQQKKFVIAFALAANTSLLVMDEPTNGLDIPSKVQFRKIVASALSDERCVIISTHQVRDLESLIDTVLVLHGQRIVLNADLGELGERLRFGSVPEADDTALYAERTALGAQVIRPNHGGVPERVDLELLFNALVSEAPALAHYLTQNQPAHESVL</sequence>
<dbReference type="Proteomes" id="UP000637774">
    <property type="component" value="Unassembled WGS sequence"/>
</dbReference>
<dbReference type="Pfam" id="PF00005">
    <property type="entry name" value="ABC_tran"/>
    <property type="match status" value="1"/>
</dbReference>
<dbReference type="CDD" id="cd03230">
    <property type="entry name" value="ABC_DR_subfamily_A"/>
    <property type="match status" value="1"/>
</dbReference>
<reference evidence="6" key="1">
    <citation type="journal article" date="2019" name="Int. J. Syst. Evol. Microbiol.">
        <title>The Global Catalogue of Microorganisms (GCM) 10K type strain sequencing project: providing services to taxonomists for standard genome sequencing and annotation.</title>
        <authorList>
            <consortium name="The Broad Institute Genomics Platform"/>
            <consortium name="The Broad Institute Genome Sequencing Center for Infectious Disease"/>
            <person name="Wu L."/>
            <person name="Ma J."/>
        </authorList>
    </citation>
    <scope>NUCLEOTIDE SEQUENCE [LARGE SCALE GENOMIC DNA]</scope>
    <source>
        <strain evidence="6">CGMCC 1.14966</strain>
    </source>
</reference>
<keyword evidence="1" id="KW-0813">Transport</keyword>
<gene>
    <name evidence="5" type="ORF">GCM10011495_21830</name>
</gene>
<evidence type="ECO:0000259" key="4">
    <source>
        <dbReference type="PROSITE" id="PS50893"/>
    </source>
</evidence>
<dbReference type="InterPro" id="IPR003439">
    <property type="entry name" value="ABC_transporter-like_ATP-bd"/>
</dbReference>
<dbReference type="PROSITE" id="PS50893">
    <property type="entry name" value="ABC_TRANSPORTER_2"/>
    <property type="match status" value="1"/>
</dbReference>
<evidence type="ECO:0000313" key="5">
    <source>
        <dbReference type="EMBL" id="GGH86084.1"/>
    </source>
</evidence>
<dbReference type="SMART" id="SM00382">
    <property type="entry name" value="AAA"/>
    <property type="match status" value="1"/>
</dbReference>
<dbReference type="EMBL" id="BMGY01000018">
    <property type="protein sequence ID" value="GGH86084.1"/>
    <property type="molecule type" value="Genomic_DNA"/>
</dbReference>
<evidence type="ECO:0000256" key="1">
    <source>
        <dbReference type="ARBA" id="ARBA00022448"/>
    </source>
</evidence>
<proteinExistence type="predicted"/>
<dbReference type="InterPro" id="IPR027417">
    <property type="entry name" value="P-loop_NTPase"/>
</dbReference>
<dbReference type="RefSeq" id="WP_188562104.1">
    <property type="nucleotide sequence ID" value="NZ_BMGY01000018.1"/>
</dbReference>
<dbReference type="Gene3D" id="3.40.50.300">
    <property type="entry name" value="P-loop containing nucleotide triphosphate hydrolases"/>
    <property type="match status" value="1"/>
</dbReference>
<feature type="domain" description="ABC transporter" evidence="4">
    <location>
        <begin position="2"/>
        <end position="227"/>
    </location>
</feature>
<evidence type="ECO:0000313" key="6">
    <source>
        <dbReference type="Proteomes" id="UP000637774"/>
    </source>
</evidence>
<evidence type="ECO:0000256" key="3">
    <source>
        <dbReference type="ARBA" id="ARBA00022840"/>
    </source>
</evidence>
<name>A0ABQ2A7Y4_9BACT</name>
<evidence type="ECO:0000256" key="2">
    <source>
        <dbReference type="ARBA" id="ARBA00022741"/>
    </source>
</evidence>
<keyword evidence="2" id="KW-0547">Nucleotide-binding</keyword>
<comment type="caution">
    <text evidence="5">The sequence shown here is derived from an EMBL/GenBank/DDBJ whole genome shotgun (WGS) entry which is preliminary data.</text>
</comment>
<dbReference type="GO" id="GO:0005524">
    <property type="term" value="F:ATP binding"/>
    <property type="evidence" value="ECO:0007669"/>
    <property type="project" value="UniProtKB-KW"/>
</dbReference>
<accession>A0ABQ2A7Y4</accession>
<dbReference type="InterPro" id="IPR003593">
    <property type="entry name" value="AAA+_ATPase"/>
</dbReference>
<keyword evidence="6" id="KW-1185">Reference proteome</keyword>
<dbReference type="InterPro" id="IPR051782">
    <property type="entry name" value="ABC_Transporter_VariousFunc"/>
</dbReference>
<organism evidence="5 6">
    <name type="scientific">Hymenobacter frigidus</name>
    <dbReference type="NCBI Taxonomy" id="1524095"/>
    <lineage>
        <taxon>Bacteria</taxon>
        <taxon>Pseudomonadati</taxon>
        <taxon>Bacteroidota</taxon>
        <taxon>Cytophagia</taxon>
        <taxon>Cytophagales</taxon>
        <taxon>Hymenobacteraceae</taxon>
        <taxon>Hymenobacter</taxon>
    </lineage>
</organism>
<dbReference type="SUPFAM" id="SSF52540">
    <property type="entry name" value="P-loop containing nucleoside triphosphate hydrolases"/>
    <property type="match status" value="1"/>
</dbReference>
<dbReference type="PANTHER" id="PTHR42939">
    <property type="entry name" value="ABC TRANSPORTER ATP-BINDING PROTEIN ALBC-RELATED"/>
    <property type="match status" value="1"/>
</dbReference>
<dbReference type="PANTHER" id="PTHR42939:SF1">
    <property type="entry name" value="ABC TRANSPORTER ATP-BINDING PROTEIN ALBC-RELATED"/>
    <property type="match status" value="1"/>
</dbReference>
<keyword evidence="3 5" id="KW-0067">ATP-binding</keyword>
<protein>
    <submittedName>
        <fullName evidence="5">ABC transporter ATP-binding protein</fullName>
    </submittedName>
</protein>